<protein>
    <submittedName>
        <fullName evidence="1">Fk506 binding protein</fullName>
    </submittedName>
</protein>
<dbReference type="EMBL" id="GGEC01053725">
    <property type="protein sequence ID" value="MBX34209.1"/>
    <property type="molecule type" value="Transcribed_RNA"/>
</dbReference>
<reference evidence="1" key="1">
    <citation type="submission" date="2018-02" db="EMBL/GenBank/DDBJ databases">
        <title>Rhizophora mucronata_Transcriptome.</title>
        <authorList>
            <person name="Meera S.P."/>
            <person name="Sreeshan A."/>
            <person name="Augustine A."/>
        </authorList>
    </citation>
    <scope>NUCLEOTIDE SEQUENCE</scope>
    <source>
        <tissue evidence="1">Leaf</tissue>
    </source>
</reference>
<organism evidence="1">
    <name type="scientific">Rhizophora mucronata</name>
    <name type="common">Asiatic mangrove</name>
    <dbReference type="NCBI Taxonomy" id="61149"/>
    <lineage>
        <taxon>Eukaryota</taxon>
        <taxon>Viridiplantae</taxon>
        <taxon>Streptophyta</taxon>
        <taxon>Embryophyta</taxon>
        <taxon>Tracheophyta</taxon>
        <taxon>Spermatophyta</taxon>
        <taxon>Magnoliopsida</taxon>
        <taxon>eudicotyledons</taxon>
        <taxon>Gunneridae</taxon>
        <taxon>Pentapetalae</taxon>
        <taxon>rosids</taxon>
        <taxon>fabids</taxon>
        <taxon>Malpighiales</taxon>
        <taxon>Rhizophoraceae</taxon>
        <taxon>Rhizophora</taxon>
    </lineage>
</organism>
<proteinExistence type="predicted"/>
<dbReference type="AlphaFoldDB" id="A0A2P2MVG0"/>
<name>A0A2P2MVG0_RHIMU</name>
<evidence type="ECO:0000313" key="1">
    <source>
        <dbReference type="EMBL" id="MBX34209.1"/>
    </source>
</evidence>
<sequence>MSMHIAKIIPLLPSNQFFAFFAPSAPLWILSAHRIYKMIQENCIFTFIVHGANMDASMGHLFCRASPLNTTDNCHGTVA</sequence>
<accession>A0A2P2MVG0</accession>